<gene>
    <name evidence="2" type="ORF">FPL22_05005</name>
</gene>
<proteinExistence type="predicted"/>
<dbReference type="InterPro" id="IPR006675">
    <property type="entry name" value="HDIG_dom"/>
</dbReference>
<accession>A0A556QPU5</accession>
<evidence type="ECO:0000313" key="2">
    <source>
        <dbReference type="EMBL" id="TSJ78666.1"/>
    </source>
</evidence>
<sequence length="290" mass="31478">MIPTLAEVCTQALGLPAAPVLIPRILHVLSREDSSVAEFESVVKLDTALAVSTLRLANSAYFSAGHNRVDNLGDAIQRLGQREIYRLAALALTGRWMNTPVKGFGWEASDFCRFSLVTAVAAEYLAEQTGRVEPQTAYTAGLLHEVGKLAVAYSCANHFGEIRERQESQGITWLEAEKSVLGYNHAEVGAMLLRRWNFPEVLIAVAQYNPPTASAPAAALPLLVHVHAAKFLATSMGPGVGDDGFLFNLNAPLLSEWGITNALLESALPVIFDRASRIMKEKLTYGQLSF</sequence>
<dbReference type="InterPro" id="IPR003607">
    <property type="entry name" value="HD/PDEase_dom"/>
</dbReference>
<dbReference type="PANTHER" id="PTHR33525:SF3">
    <property type="entry name" value="RIBONUCLEASE Y"/>
    <property type="match status" value="1"/>
</dbReference>
<dbReference type="PANTHER" id="PTHR33525">
    <property type="match status" value="1"/>
</dbReference>
<dbReference type="SUPFAM" id="SSF109604">
    <property type="entry name" value="HD-domain/PDEase-like"/>
    <property type="match status" value="1"/>
</dbReference>
<dbReference type="InterPro" id="IPR013976">
    <property type="entry name" value="HDOD"/>
</dbReference>
<dbReference type="Gene3D" id="1.10.3210.10">
    <property type="entry name" value="Hypothetical protein af1432"/>
    <property type="match status" value="1"/>
</dbReference>
<dbReference type="InterPro" id="IPR052340">
    <property type="entry name" value="RNase_Y/CdgJ"/>
</dbReference>
<name>A0A556QPU5_9BACT</name>
<dbReference type="CDD" id="cd00077">
    <property type="entry name" value="HDc"/>
    <property type="match status" value="1"/>
</dbReference>
<evidence type="ECO:0000259" key="1">
    <source>
        <dbReference type="PROSITE" id="PS51833"/>
    </source>
</evidence>
<dbReference type="Pfam" id="PF08668">
    <property type="entry name" value="HDOD"/>
    <property type="match status" value="1"/>
</dbReference>
<dbReference type="EMBL" id="VMBG01000001">
    <property type="protein sequence ID" value="TSJ78666.1"/>
    <property type="molecule type" value="Genomic_DNA"/>
</dbReference>
<organism evidence="2 3">
    <name type="scientific">Rariglobus hedericola</name>
    <dbReference type="NCBI Taxonomy" id="2597822"/>
    <lineage>
        <taxon>Bacteria</taxon>
        <taxon>Pseudomonadati</taxon>
        <taxon>Verrucomicrobiota</taxon>
        <taxon>Opitutia</taxon>
        <taxon>Opitutales</taxon>
        <taxon>Opitutaceae</taxon>
        <taxon>Rariglobus</taxon>
    </lineage>
</organism>
<reference evidence="2 3" key="1">
    <citation type="submission" date="2019-07" db="EMBL/GenBank/DDBJ databases">
        <title>Description of 53C-WASEF.</title>
        <authorList>
            <person name="Pitt A."/>
            <person name="Hahn M.W."/>
        </authorList>
    </citation>
    <scope>NUCLEOTIDE SEQUENCE [LARGE SCALE GENOMIC DNA]</scope>
    <source>
        <strain evidence="2 3">53C-WASEF</strain>
    </source>
</reference>
<feature type="domain" description="HDOD" evidence="1">
    <location>
        <begin position="15"/>
        <end position="212"/>
    </location>
</feature>
<protein>
    <submittedName>
        <fullName evidence="2">HDOD domain-containing protein</fullName>
    </submittedName>
</protein>
<evidence type="ECO:0000313" key="3">
    <source>
        <dbReference type="Proteomes" id="UP000315648"/>
    </source>
</evidence>
<dbReference type="AlphaFoldDB" id="A0A556QPU5"/>
<dbReference type="Proteomes" id="UP000315648">
    <property type="component" value="Unassembled WGS sequence"/>
</dbReference>
<comment type="caution">
    <text evidence="2">The sequence shown here is derived from an EMBL/GenBank/DDBJ whole genome shotgun (WGS) entry which is preliminary data.</text>
</comment>
<dbReference type="OrthoDB" id="9788446at2"/>
<dbReference type="PROSITE" id="PS51833">
    <property type="entry name" value="HDOD"/>
    <property type="match status" value="1"/>
</dbReference>
<keyword evidence="3" id="KW-1185">Reference proteome</keyword>
<dbReference type="RefSeq" id="WP_144229007.1">
    <property type="nucleotide sequence ID" value="NZ_CBCRVV010000002.1"/>
</dbReference>
<dbReference type="NCBIfam" id="TIGR00277">
    <property type="entry name" value="HDIG"/>
    <property type="match status" value="1"/>
</dbReference>